<dbReference type="Gene3D" id="3.40.50.2300">
    <property type="match status" value="1"/>
</dbReference>
<reference evidence="3 4" key="1">
    <citation type="submission" date="2017-11" db="EMBL/GenBank/DDBJ databases">
        <title>Draft genome sequence of magnetotactic bacterium Magnetospirillum kuznetsovii LBB-42.</title>
        <authorList>
            <person name="Grouzdev D.S."/>
            <person name="Rysina M.S."/>
            <person name="Baslerov R.V."/>
            <person name="Koziaeva V."/>
        </authorList>
    </citation>
    <scope>NUCLEOTIDE SEQUENCE [LARGE SCALE GENOMIC DNA]</scope>
    <source>
        <strain evidence="3 4">LBB-42</strain>
    </source>
</reference>
<dbReference type="PROSITE" id="PS50110">
    <property type="entry name" value="RESPONSE_REGULATORY"/>
    <property type="match status" value="1"/>
</dbReference>
<dbReference type="Proteomes" id="UP000251075">
    <property type="component" value="Unassembled WGS sequence"/>
</dbReference>
<evidence type="ECO:0000259" key="2">
    <source>
        <dbReference type="PROSITE" id="PS50110"/>
    </source>
</evidence>
<proteinExistence type="predicted"/>
<evidence type="ECO:0000256" key="1">
    <source>
        <dbReference type="PROSITE-ProRule" id="PRU00169"/>
    </source>
</evidence>
<dbReference type="AlphaFoldDB" id="A0A364NUV1"/>
<dbReference type="InterPro" id="IPR001789">
    <property type="entry name" value="Sig_transdc_resp-reg_receiver"/>
</dbReference>
<accession>A0A364NUV1</accession>
<dbReference type="EMBL" id="PGTO01000017">
    <property type="protein sequence ID" value="RAU20780.1"/>
    <property type="molecule type" value="Genomic_DNA"/>
</dbReference>
<comment type="caution">
    <text evidence="3">The sequence shown here is derived from an EMBL/GenBank/DDBJ whole genome shotgun (WGS) entry which is preliminary data.</text>
</comment>
<name>A0A364NUV1_9PROT</name>
<keyword evidence="4" id="KW-1185">Reference proteome</keyword>
<gene>
    <name evidence="3" type="ORF">CU669_17020</name>
</gene>
<dbReference type="InterPro" id="IPR011006">
    <property type="entry name" value="CheY-like_superfamily"/>
</dbReference>
<protein>
    <recommendedName>
        <fullName evidence="2">Response regulatory domain-containing protein</fullName>
    </recommendedName>
</protein>
<evidence type="ECO:0000313" key="3">
    <source>
        <dbReference type="EMBL" id="RAU20780.1"/>
    </source>
</evidence>
<comment type="caution">
    <text evidence="1">Lacks conserved residue(s) required for the propagation of feature annotation.</text>
</comment>
<organism evidence="3 4">
    <name type="scientific">Paramagnetospirillum kuznetsovii</name>
    <dbReference type="NCBI Taxonomy" id="2053833"/>
    <lineage>
        <taxon>Bacteria</taxon>
        <taxon>Pseudomonadati</taxon>
        <taxon>Pseudomonadota</taxon>
        <taxon>Alphaproteobacteria</taxon>
        <taxon>Rhodospirillales</taxon>
        <taxon>Magnetospirillaceae</taxon>
        <taxon>Paramagnetospirillum</taxon>
    </lineage>
</organism>
<evidence type="ECO:0000313" key="4">
    <source>
        <dbReference type="Proteomes" id="UP000251075"/>
    </source>
</evidence>
<dbReference type="SUPFAM" id="SSF52172">
    <property type="entry name" value="CheY-like"/>
    <property type="match status" value="1"/>
</dbReference>
<dbReference type="GO" id="GO:0000160">
    <property type="term" value="P:phosphorelay signal transduction system"/>
    <property type="evidence" value="ECO:0007669"/>
    <property type="project" value="InterPro"/>
</dbReference>
<sequence length="313" mass="34227">MNKIDYSPIQTLLAADNRIIRTGLRQAFTFAGFNGEAFTEAGTLEALSSAIEETSFDLIIVSAELGGAFVAPIIIAMRDGRLPHHPFPIVIMLLADGNPDLVRNVAAAGADHIMLLPVAPGPMLKCIDHFVVGRMPFVVTVDYVGPDRRIAPRLGCASAPHVSVPNPIAARIRNTPLAEIQSQIDLTRLELSTLKLRSYAGCLLAIDKTATNMFLRGKIEPPKLEFFTRSLDRIRVSFPFCCDDLCCTDVDPRTLGALSDLSADIEAIMHEDPSFDRARLDEFRTNCHVVADDLKQIISGKAMTTNEVRSKQA</sequence>
<dbReference type="OrthoDB" id="8449384at2"/>
<feature type="domain" description="Response regulatory" evidence="2">
    <location>
        <begin position="10"/>
        <end position="131"/>
    </location>
</feature>
<dbReference type="RefSeq" id="WP_112146787.1">
    <property type="nucleotide sequence ID" value="NZ_PGTO01000017.1"/>
</dbReference>